<dbReference type="AlphaFoldDB" id="A0A7N2M8E1"/>
<name>A0A7N2M8E1_QUELO</name>
<keyword evidence="2" id="KW-1185">Reference proteome</keyword>
<dbReference type="EnsemblPlants" id="QL08p003109:mrna">
    <property type="protein sequence ID" value="QL08p003109:mrna"/>
    <property type="gene ID" value="QL08p003109"/>
</dbReference>
<reference evidence="1 2" key="1">
    <citation type="journal article" date="2016" name="G3 (Bethesda)">
        <title>First Draft Assembly and Annotation of the Genome of a California Endemic Oak Quercus lobata Nee (Fagaceae).</title>
        <authorList>
            <person name="Sork V.L."/>
            <person name="Fitz-Gibbon S.T."/>
            <person name="Puiu D."/>
            <person name="Crepeau M."/>
            <person name="Gugger P.F."/>
            <person name="Sherman R."/>
            <person name="Stevens K."/>
            <person name="Langley C.H."/>
            <person name="Pellegrini M."/>
            <person name="Salzberg S.L."/>
        </authorList>
    </citation>
    <scope>NUCLEOTIDE SEQUENCE [LARGE SCALE GENOMIC DNA]</scope>
    <source>
        <strain evidence="1 2">cv. SW786</strain>
    </source>
</reference>
<accession>A0A7N2M8E1</accession>
<proteinExistence type="predicted"/>
<sequence>MPMLTTNTVATLPQLPLRIHDDFLHYFNGKRRSLKIAEPGWLGYNIHNMDENVEQKPPKINIKQMDRKIKIAEFSLEDLKLSHLLVSPTSQGSSGKQSARWKNCLCTLTTHPESFQCLHQRNPSLPQGEKPEVGSLELLPIDLLQAHQGCLHIVGSYGQNRLVTRSECTNKLLPMSFNLL</sequence>
<evidence type="ECO:0000313" key="1">
    <source>
        <dbReference type="EnsemblPlants" id="QL08p003109:mrna"/>
    </source>
</evidence>
<organism evidence="1 2">
    <name type="scientific">Quercus lobata</name>
    <name type="common">Valley oak</name>
    <dbReference type="NCBI Taxonomy" id="97700"/>
    <lineage>
        <taxon>Eukaryota</taxon>
        <taxon>Viridiplantae</taxon>
        <taxon>Streptophyta</taxon>
        <taxon>Embryophyta</taxon>
        <taxon>Tracheophyta</taxon>
        <taxon>Spermatophyta</taxon>
        <taxon>Magnoliopsida</taxon>
        <taxon>eudicotyledons</taxon>
        <taxon>Gunneridae</taxon>
        <taxon>Pentapetalae</taxon>
        <taxon>rosids</taxon>
        <taxon>fabids</taxon>
        <taxon>Fagales</taxon>
        <taxon>Fagaceae</taxon>
        <taxon>Quercus</taxon>
    </lineage>
</organism>
<protein>
    <submittedName>
        <fullName evidence="1">Uncharacterized protein</fullName>
    </submittedName>
</protein>
<dbReference type="Proteomes" id="UP000594261">
    <property type="component" value="Chromosome 8"/>
</dbReference>
<dbReference type="InParanoid" id="A0A7N2M8E1"/>
<dbReference type="EMBL" id="LRBV02000008">
    <property type="status" value="NOT_ANNOTATED_CDS"/>
    <property type="molecule type" value="Genomic_DNA"/>
</dbReference>
<evidence type="ECO:0000313" key="2">
    <source>
        <dbReference type="Proteomes" id="UP000594261"/>
    </source>
</evidence>
<reference evidence="1" key="2">
    <citation type="submission" date="2021-01" db="UniProtKB">
        <authorList>
            <consortium name="EnsemblPlants"/>
        </authorList>
    </citation>
    <scope>IDENTIFICATION</scope>
</reference>
<dbReference type="Gramene" id="QL08p003109:mrna">
    <property type="protein sequence ID" value="QL08p003109:mrna"/>
    <property type="gene ID" value="QL08p003109"/>
</dbReference>